<protein>
    <submittedName>
        <fullName evidence="1">Uncharacterized protein</fullName>
    </submittedName>
</protein>
<keyword evidence="2" id="KW-1185">Reference proteome</keyword>
<feature type="non-terminal residue" evidence="1">
    <location>
        <position position="72"/>
    </location>
</feature>
<accession>A0A392VF96</accession>
<feature type="non-terminal residue" evidence="1">
    <location>
        <position position="1"/>
    </location>
</feature>
<name>A0A392VF96_9FABA</name>
<dbReference type="AlphaFoldDB" id="A0A392VF96"/>
<dbReference type="EMBL" id="LXQA011119988">
    <property type="protein sequence ID" value="MCI85631.1"/>
    <property type="molecule type" value="Genomic_DNA"/>
</dbReference>
<proteinExistence type="predicted"/>
<comment type="caution">
    <text evidence="1">The sequence shown here is derived from an EMBL/GenBank/DDBJ whole genome shotgun (WGS) entry which is preliminary data.</text>
</comment>
<reference evidence="1 2" key="1">
    <citation type="journal article" date="2018" name="Front. Plant Sci.">
        <title>Red Clover (Trifolium pratense) and Zigzag Clover (T. medium) - A Picture of Genomic Similarities and Differences.</title>
        <authorList>
            <person name="Dluhosova J."/>
            <person name="Istvanek J."/>
            <person name="Nedelnik J."/>
            <person name="Repkova J."/>
        </authorList>
    </citation>
    <scope>NUCLEOTIDE SEQUENCE [LARGE SCALE GENOMIC DNA]</scope>
    <source>
        <strain evidence="2">cv. 10/8</strain>
        <tissue evidence="1">Leaf</tissue>
    </source>
</reference>
<sequence length="72" mass="6739">YGAAVGGGETNTVNYGSVPAVGGYGGNNTSYGAADTFNYGSVPGVGSYGGGNNANYGSAVGGGESNSVNYGG</sequence>
<organism evidence="1 2">
    <name type="scientific">Trifolium medium</name>
    <dbReference type="NCBI Taxonomy" id="97028"/>
    <lineage>
        <taxon>Eukaryota</taxon>
        <taxon>Viridiplantae</taxon>
        <taxon>Streptophyta</taxon>
        <taxon>Embryophyta</taxon>
        <taxon>Tracheophyta</taxon>
        <taxon>Spermatophyta</taxon>
        <taxon>Magnoliopsida</taxon>
        <taxon>eudicotyledons</taxon>
        <taxon>Gunneridae</taxon>
        <taxon>Pentapetalae</taxon>
        <taxon>rosids</taxon>
        <taxon>fabids</taxon>
        <taxon>Fabales</taxon>
        <taxon>Fabaceae</taxon>
        <taxon>Papilionoideae</taxon>
        <taxon>50 kb inversion clade</taxon>
        <taxon>NPAAA clade</taxon>
        <taxon>Hologalegina</taxon>
        <taxon>IRL clade</taxon>
        <taxon>Trifolieae</taxon>
        <taxon>Trifolium</taxon>
    </lineage>
</organism>
<dbReference type="Proteomes" id="UP000265520">
    <property type="component" value="Unassembled WGS sequence"/>
</dbReference>
<evidence type="ECO:0000313" key="2">
    <source>
        <dbReference type="Proteomes" id="UP000265520"/>
    </source>
</evidence>
<evidence type="ECO:0000313" key="1">
    <source>
        <dbReference type="EMBL" id="MCI85631.1"/>
    </source>
</evidence>